<dbReference type="PANTHER" id="PTHR43806:SF66">
    <property type="entry name" value="SERIN ENDOPEPTIDASE"/>
    <property type="match status" value="1"/>
</dbReference>
<dbReference type="PROSITE" id="PS00136">
    <property type="entry name" value="SUBTILASE_ASP"/>
    <property type="match status" value="1"/>
</dbReference>
<dbReference type="InterPro" id="IPR000209">
    <property type="entry name" value="Peptidase_S8/S53_dom"/>
</dbReference>
<dbReference type="GO" id="GO:0006508">
    <property type="term" value="P:proteolysis"/>
    <property type="evidence" value="ECO:0007669"/>
    <property type="project" value="UniProtKB-KW"/>
</dbReference>
<dbReference type="SUPFAM" id="SSF52743">
    <property type="entry name" value="Subtilisin-like"/>
    <property type="match status" value="1"/>
</dbReference>
<keyword evidence="4 5" id="KW-0720">Serine protease</keyword>
<dbReference type="Gene3D" id="3.40.50.200">
    <property type="entry name" value="Peptidase S8/S53 domain"/>
    <property type="match status" value="1"/>
</dbReference>
<dbReference type="PANTHER" id="PTHR43806">
    <property type="entry name" value="PEPTIDASE S8"/>
    <property type="match status" value="1"/>
</dbReference>
<evidence type="ECO:0000259" key="7">
    <source>
        <dbReference type="Pfam" id="PF00082"/>
    </source>
</evidence>
<sequence>MQALNVPYTITSNYSTLFNAAALQMDDQYLDSVVSLANNKGTWPQRVIAVNSQTDYSSKYFTLPPKKQLAHAYTGVERVHSELGLSGKNIKIGFLDSGLDYTHPAFGGCFGPGCRVQFGFDFVGDNYTGYNVPQPDDDPMDPCNVHGTHVAGIATGNHGEFQGVAPHAVIGAYRVMGCSLKTDTTVLLAGLEKAYLDGMDIINLSVGAGSGWANSFEAVAVENAFQLGRYIVTGAGNNGFDSLWSITKPSASPHSIAVGANDALVFDSGFAQPRVSVFSAWGPSPDGNLKPDIVAPGSGIYSTIPQSMGSYGVGDGTSMAAPYISGSVALLLEA</sequence>
<protein>
    <submittedName>
        <fullName evidence="8">Peptidase S8/S53 domain-containing protein</fullName>
    </submittedName>
</protein>
<accession>A0A4P9ZML3</accession>
<gene>
    <name evidence="8" type="ORF">BJ085DRAFT_15600</name>
</gene>
<dbReference type="AlphaFoldDB" id="A0A4P9ZML3"/>
<dbReference type="InterPro" id="IPR050131">
    <property type="entry name" value="Peptidase_S8_subtilisin-like"/>
</dbReference>
<keyword evidence="3 5" id="KW-0378">Hydrolase</keyword>
<dbReference type="InterPro" id="IPR015500">
    <property type="entry name" value="Peptidase_S8_subtilisin-rel"/>
</dbReference>
<dbReference type="InterPro" id="IPR022398">
    <property type="entry name" value="Peptidase_S8_His-AS"/>
</dbReference>
<dbReference type="PROSITE" id="PS51892">
    <property type="entry name" value="SUBTILASE"/>
    <property type="match status" value="1"/>
</dbReference>
<dbReference type="InterPro" id="IPR023827">
    <property type="entry name" value="Peptidase_S8_Asp-AS"/>
</dbReference>
<dbReference type="GO" id="GO:0005615">
    <property type="term" value="C:extracellular space"/>
    <property type="evidence" value="ECO:0007669"/>
    <property type="project" value="TreeGrafter"/>
</dbReference>
<dbReference type="PROSITE" id="PS00138">
    <property type="entry name" value="SUBTILASE_SER"/>
    <property type="match status" value="1"/>
</dbReference>
<feature type="domain" description="Peptidase S8/S53" evidence="7">
    <location>
        <begin position="87"/>
        <end position="334"/>
    </location>
</feature>
<feature type="active site" description="Charge relay system" evidence="5">
    <location>
        <position position="96"/>
    </location>
</feature>
<dbReference type="PRINTS" id="PR00723">
    <property type="entry name" value="SUBTILISIN"/>
</dbReference>
<proteinExistence type="inferred from homology"/>
<dbReference type="PROSITE" id="PS00137">
    <property type="entry name" value="SUBTILASE_HIS"/>
    <property type="match status" value="1"/>
</dbReference>
<dbReference type="STRING" id="215637.A0A4P9ZML3"/>
<comment type="similarity">
    <text evidence="1 5 6">Belongs to the peptidase S8 family.</text>
</comment>
<feature type="active site" description="Charge relay system" evidence="5">
    <location>
        <position position="146"/>
    </location>
</feature>
<evidence type="ECO:0000256" key="2">
    <source>
        <dbReference type="ARBA" id="ARBA00022670"/>
    </source>
</evidence>
<evidence type="ECO:0000256" key="4">
    <source>
        <dbReference type="ARBA" id="ARBA00022825"/>
    </source>
</evidence>
<dbReference type="Pfam" id="PF00082">
    <property type="entry name" value="Peptidase_S8"/>
    <property type="match status" value="1"/>
</dbReference>
<feature type="active site" description="Charge relay system" evidence="5">
    <location>
        <position position="318"/>
    </location>
</feature>
<dbReference type="GO" id="GO:0004252">
    <property type="term" value="F:serine-type endopeptidase activity"/>
    <property type="evidence" value="ECO:0007669"/>
    <property type="project" value="UniProtKB-UniRule"/>
</dbReference>
<keyword evidence="9" id="KW-1185">Reference proteome</keyword>
<evidence type="ECO:0000313" key="8">
    <source>
        <dbReference type="EMBL" id="RKP33821.1"/>
    </source>
</evidence>
<feature type="non-terminal residue" evidence="8">
    <location>
        <position position="334"/>
    </location>
</feature>
<evidence type="ECO:0000256" key="5">
    <source>
        <dbReference type="PROSITE-ProRule" id="PRU01240"/>
    </source>
</evidence>
<evidence type="ECO:0000256" key="6">
    <source>
        <dbReference type="RuleBase" id="RU003355"/>
    </source>
</evidence>
<keyword evidence="2 5" id="KW-0645">Protease</keyword>
<organism evidence="8 9">
    <name type="scientific">Dimargaris cristalligena</name>
    <dbReference type="NCBI Taxonomy" id="215637"/>
    <lineage>
        <taxon>Eukaryota</taxon>
        <taxon>Fungi</taxon>
        <taxon>Fungi incertae sedis</taxon>
        <taxon>Zoopagomycota</taxon>
        <taxon>Kickxellomycotina</taxon>
        <taxon>Dimargaritomycetes</taxon>
        <taxon>Dimargaritales</taxon>
        <taxon>Dimargaritaceae</taxon>
        <taxon>Dimargaris</taxon>
    </lineage>
</organism>
<dbReference type="InterPro" id="IPR023828">
    <property type="entry name" value="Peptidase_S8_Ser-AS"/>
</dbReference>
<reference evidence="9" key="1">
    <citation type="journal article" date="2018" name="Nat. Microbiol.">
        <title>Leveraging single-cell genomics to expand the fungal tree of life.</title>
        <authorList>
            <person name="Ahrendt S.R."/>
            <person name="Quandt C.A."/>
            <person name="Ciobanu D."/>
            <person name="Clum A."/>
            <person name="Salamov A."/>
            <person name="Andreopoulos B."/>
            <person name="Cheng J.F."/>
            <person name="Woyke T."/>
            <person name="Pelin A."/>
            <person name="Henrissat B."/>
            <person name="Reynolds N.K."/>
            <person name="Benny G.L."/>
            <person name="Smith M.E."/>
            <person name="James T.Y."/>
            <person name="Grigoriev I.V."/>
        </authorList>
    </citation>
    <scope>NUCLEOTIDE SEQUENCE [LARGE SCALE GENOMIC DNA]</scope>
    <source>
        <strain evidence="9">RSA 468</strain>
    </source>
</reference>
<evidence type="ECO:0000256" key="1">
    <source>
        <dbReference type="ARBA" id="ARBA00011073"/>
    </source>
</evidence>
<evidence type="ECO:0000256" key="3">
    <source>
        <dbReference type="ARBA" id="ARBA00022801"/>
    </source>
</evidence>
<evidence type="ECO:0000313" key="9">
    <source>
        <dbReference type="Proteomes" id="UP000268162"/>
    </source>
</evidence>
<dbReference type="InterPro" id="IPR036852">
    <property type="entry name" value="Peptidase_S8/S53_dom_sf"/>
</dbReference>
<name>A0A4P9ZML3_9FUNG</name>
<dbReference type="EMBL" id="ML003534">
    <property type="protein sequence ID" value="RKP33821.1"/>
    <property type="molecule type" value="Genomic_DNA"/>
</dbReference>
<dbReference type="Proteomes" id="UP000268162">
    <property type="component" value="Unassembled WGS sequence"/>
</dbReference>